<proteinExistence type="predicted"/>
<reference evidence="1 2" key="1">
    <citation type="submission" date="2017-04" db="EMBL/GenBank/DDBJ databases">
        <authorList>
            <person name="Varghese N."/>
            <person name="Submissions S."/>
        </authorList>
    </citation>
    <scope>NUCLEOTIDE SEQUENCE [LARGE SCALE GENOMIC DNA]</scope>
    <source>
        <strain evidence="1 2">VKM Ac-1784</strain>
    </source>
</reference>
<organism evidence="1 2">
    <name type="scientific">Plantibacter elymi</name>
    <name type="common">nom. nud.</name>
    <dbReference type="NCBI Taxonomy" id="199708"/>
    <lineage>
        <taxon>Bacteria</taxon>
        <taxon>Bacillati</taxon>
        <taxon>Actinomycetota</taxon>
        <taxon>Actinomycetes</taxon>
        <taxon>Micrococcales</taxon>
        <taxon>Microbacteriaceae</taxon>
        <taxon>Plantibacter</taxon>
    </lineage>
</organism>
<accession>A0ABY1RB02</accession>
<keyword evidence="2" id="KW-1185">Reference proteome</keyword>
<name>A0ABY1RB02_9MICO</name>
<dbReference type="EMBL" id="FXWJ01000001">
    <property type="protein sequence ID" value="SMQ61983.1"/>
    <property type="molecule type" value="Genomic_DNA"/>
</dbReference>
<evidence type="ECO:0000313" key="2">
    <source>
        <dbReference type="Proteomes" id="UP000194464"/>
    </source>
</evidence>
<protein>
    <submittedName>
        <fullName evidence="1">Uncharacterized protein</fullName>
    </submittedName>
</protein>
<dbReference type="Proteomes" id="UP000194464">
    <property type="component" value="Unassembled WGS sequence"/>
</dbReference>
<sequence>MRVAVEPYDGFAPPDGVRLPFAHHDLIEDITMESSTLTLGGLVYDLDPATIITTLKDTMERTALSGGGFVDLDVVGEDSASVFVSPGTSIYFTTNDVSEAPQVGLSPAEAVDWELGFYGL</sequence>
<gene>
    <name evidence="1" type="ORF">SAMN06295909_0671</name>
</gene>
<comment type="caution">
    <text evidence="1">The sequence shown here is derived from an EMBL/GenBank/DDBJ whole genome shotgun (WGS) entry which is preliminary data.</text>
</comment>
<evidence type="ECO:0000313" key="1">
    <source>
        <dbReference type="EMBL" id="SMQ61983.1"/>
    </source>
</evidence>